<keyword evidence="6 7" id="KW-0472">Membrane</keyword>
<feature type="transmembrane region" description="Helical" evidence="7">
    <location>
        <begin position="313"/>
        <end position="335"/>
    </location>
</feature>
<evidence type="ECO:0000256" key="1">
    <source>
        <dbReference type="ARBA" id="ARBA00004651"/>
    </source>
</evidence>
<feature type="transmembrane region" description="Helical" evidence="7">
    <location>
        <begin position="163"/>
        <end position="185"/>
    </location>
</feature>
<feature type="domain" description="Citrate transporter-like" evidence="8">
    <location>
        <begin position="13"/>
        <end position="303"/>
    </location>
</feature>
<comment type="subcellular location">
    <subcellularLocation>
        <location evidence="1">Cell membrane</location>
        <topology evidence="1">Multi-pass membrane protein</topology>
    </subcellularLocation>
</comment>
<reference evidence="9" key="1">
    <citation type="submission" date="2020-10" db="EMBL/GenBank/DDBJ databases">
        <authorList>
            <person name="Gilroy R."/>
        </authorList>
    </citation>
    <scope>NUCLEOTIDE SEQUENCE</scope>
    <source>
        <strain evidence="9">ChiW25-3613</strain>
    </source>
</reference>
<proteinExistence type="predicted"/>
<feature type="transmembrane region" description="Helical" evidence="7">
    <location>
        <begin position="249"/>
        <end position="265"/>
    </location>
</feature>
<keyword evidence="2" id="KW-0813">Transport</keyword>
<evidence type="ECO:0000256" key="2">
    <source>
        <dbReference type="ARBA" id="ARBA00022448"/>
    </source>
</evidence>
<keyword evidence="3" id="KW-1003">Cell membrane</keyword>
<feature type="transmembrane region" description="Helical" evidence="7">
    <location>
        <begin position="39"/>
        <end position="57"/>
    </location>
</feature>
<dbReference type="GO" id="GO:0005886">
    <property type="term" value="C:plasma membrane"/>
    <property type="evidence" value="ECO:0007669"/>
    <property type="project" value="UniProtKB-SubCell"/>
</dbReference>
<name>A0A9D1AEV6_9FIRM</name>
<feature type="transmembrane region" description="Helical" evidence="7">
    <location>
        <begin position="124"/>
        <end position="142"/>
    </location>
</feature>
<sequence length="375" mass="40753">MKRVLSAVLNFMKREVVLCVAILLAVVSAFFVPPSMEYFGYIDWDTLALLFGLMAVMKGFQRAGLFDILANKLLKRANTSRKLMFVLVFLPFFLSMAVTNDVSLITFVPFGIIVFKSAGLEKRIIPLIVLQTLAANLGSMLTPMGNPQNLYLYNASGMSFGDLVLLMLPYVALSGAGLAAVVLVFKPVPVTFEQTDIKLNGAFSLVWPAVFFIVCLLGLFNVVPSLIIAAVILLFLLLADRKTLAKVDYSLLGTFIALFIFIGNMKNIEAFRTFLSSVIGGNEELVAVLASQVISNVPAALLLSGFSTEWEALIVGCNLGGLGTLIASMASLISYKALAGEYPQMRAKYLLHFTVYNIVFLAVLVALSCLLALIL</sequence>
<dbReference type="EMBL" id="DVHB01000002">
    <property type="protein sequence ID" value="HIR38755.1"/>
    <property type="molecule type" value="Genomic_DNA"/>
</dbReference>
<dbReference type="Pfam" id="PF03600">
    <property type="entry name" value="CitMHS"/>
    <property type="match status" value="1"/>
</dbReference>
<evidence type="ECO:0000256" key="7">
    <source>
        <dbReference type="SAM" id="Phobius"/>
    </source>
</evidence>
<dbReference type="Proteomes" id="UP000824179">
    <property type="component" value="Unassembled WGS sequence"/>
</dbReference>
<reference evidence="9" key="2">
    <citation type="journal article" date="2021" name="PeerJ">
        <title>Extensive microbial diversity within the chicken gut microbiome revealed by metagenomics and culture.</title>
        <authorList>
            <person name="Gilroy R."/>
            <person name="Ravi A."/>
            <person name="Getino M."/>
            <person name="Pursley I."/>
            <person name="Horton D.L."/>
            <person name="Alikhan N.F."/>
            <person name="Baker D."/>
            <person name="Gharbi K."/>
            <person name="Hall N."/>
            <person name="Watson M."/>
            <person name="Adriaenssens E.M."/>
            <person name="Foster-Nyarko E."/>
            <person name="Jarju S."/>
            <person name="Secka A."/>
            <person name="Antonio M."/>
            <person name="Oren A."/>
            <person name="Chaudhuri R.R."/>
            <person name="La Ragione R."/>
            <person name="Hildebrand F."/>
            <person name="Pallen M.J."/>
        </authorList>
    </citation>
    <scope>NUCLEOTIDE SEQUENCE</scope>
    <source>
        <strain evidence="9">ChiW25-3613</strain>
    </source>
</reference>
<protein>
    <submittedName>
        <fullName evidence="9">Citrate transporter</fullName>
    </submittedName>
</protein>
<gene>
    <name evidence="9" type="ORF">IAB90_00070</name>
</gene>
<dbReference type="PANTHER" id="PTHR43302:SF5">
    <property type="entry name" value="TRANSPORTER ARSB-RELATED"/>
    <property type="match status" value="1"/>
</dbReference>
<evidence type="ECO:0000313" key="10">
    <source>
        <dbReference type="Proteomes" id="UP000824179"/>
    </source>
</evidence>
<organism evidence="9 10">
    <name type="scientific">Candidatus Coproplasma stercoripullorum</name>
    <dbReference type="NCBI Taxonomy" id="2840751"/>
    <lineage>
        <taxon>Bacteria</taxon>
        <taxon>Bacillati</taxon>
        <taxon>Bacillota</taxon>
        <taxon>Clostridia</taxon>
        <taxon>Eubacteriales</taxon>
        <taxon>Candidatus Coproplasma</taxon>
    </lineage>
</organism>
<keyword evidence="4 7" id="KW-0812">Transmembrane</keyword>
<evidence type="ECO:0000313" key="9">
    <source>
        <dbReference type="EMBL" id="HIR38755.1"/>
    </source>
</evidence>
<accession>A0A9D1AEV6</accession>
<feature type="transmembrane region" description="Helical" evidence="7">
    <location>
        <begin position="83"/>
        <end position="112"/>
    </location>
</feature>
<dbReference type="AlphaFoldDB" id="A0A9D1AEV6"/>
<dbReference type="GO" id="GO:0055085">
    <property type="term" value="P:transmembrane transport"/>
    <property type="evidence" value="ECO:0007669"/>
    <property type="project" value="InterPro"/>
</dbReference>
<evidence type="ECO:0000256" key="4">
    <source>
        <dbReference type="ARBA" id="ARBA00022692"/>
    </source>
</evidence>
<evidence type="ECO:0000259" key="8">
    <source>
        <dbReference type="Pfam" id="PF03600"/>
    </source>
</evidence>
<evidence type="ECO:0000256" key="6">
    <source>
        <dbReference type="ARBA" id="ARBA00023136"/>
    </source>
</evidence>
<evidence type="ECO:0000256" key="5">
    <source>
        <dbReference type="ARBA" id="ARBA00022989"/>
    </source>
</evidence>
<keyword evidence="5 7" id="KW-1133">Transmembrane helix</keyword>
<feature type="transmembrane region" description="Helical" evidence="7">
    <location>
        <begin position="205"/>
        <end position="237"/>
    </location>
</feature>
<comment type="caution">
    <text evidence="9">The sequence shown here is derived from an EMBL/GenBank/DDBJ whole genome shotgun (WGS) entry which is preliminary data.</text>
</comment>
<feature type="transmembrane region" description="Helical" evidence="7">
    <location>
        <begin position="355"/>
        <end position="374"/>
    </location>
</feature>
<evidence type="ECO:0000256" key="3">
    <source>
        <dbReference type="ARBA" id="ARBA00022475"/>
    </source>
</evidence>
<dbReference type="PANTHER" id="PTHR43302">
    <property type="entry name" value="TRANSPORTER ARSB-RELATED"/>
    <property type="match status" value="1"/>
</dbReference>
<dbReference type="InterPro" id="IPR004680">
    <property type="entry name" value="Cit_transptr-like_dom"/>
</dbReference>